<evidence type="ECO:0000313" key="3">
    <source>
        <dbReference type="Proteomes" id="UP000287972"/>
    </source>
</evidence>
<proteinExistence type="predicted"/>
<organism evidence="2 3">
    <name type="scientific">Fusarium floridanum</name>
    <dbReference type="NCBI Taxonomy" id="1325733"/>
    <lineage>
        <taxon>Eukaryota</taxon>
        <taxon>Fungi</taxon>
        <taxon>Dikarya</taxon>
        <taxon>Ascomycota</taxon>
        <taxon>Pezizomycotina</taxon>
        <taxon>Sordariomycetes</taxon>
        <taxon>Hypocreomycetidae</taxon>
        <taxon>Hypocreales</taxon>
        <taxon>Nectriaceae</taxon>
        <taxon>Fusarium</taxon>
        <taxon>Fusarium solani species complex</taxon>
    </lineage>
</organism>
<gene>
    <name evidence="2" type="ORF">CEP51_005919</name>
</gene>
<reference evidence="2 3" key="1">
    <citation type="submission" date="2017-06" db="EMBL/GenBank/DDBJ databases">
        <title>Comparative genomic analysis of Ambrosia Fusariam Clade fungi.</title>
        <authorList>
            <person name="Stajich J.E."/>
            <person name="Carrillo J."/>
            <person name="Kijimoto T."/>
            <person name="Eskalen A."/>
            <person name="O'Donnell K."/>
            <person name="Kasson M."/>
        </authorList>
    </citation>
    <scope>NUCLEOTIDE SEQUENCE [LARGE SCALE GENOMIC DNA]</scope>
    <source>
        <strain evidence="2 3">NRRL62606</strain>
    </source>
</reference>
<dbReference type="AlphaFoldDB" id="A0A428RV06"/>
<accession>A0A428RV06</accession>
<feature type="transmembrane region" description="Helical" evidence="1">
    <location>
        <begin position="42"/>
        <end position="63"/>
    </location>
</feature>
<feature type="transmembrane region" description="Helical" evidence="1">
    <location>
        <begin position="78"/>
        <end position="101"/>
    </location>
</feature>
<protein>
    <submittedName>
        <fullName evidence="2">Uncharacterized protein</fullName>
    </submittedName>
</protein>
<keyword evidence="1" id="KW-0812">Transmembrane</keyword>
<dbReference type="Proteomes" id="UP000287972">
    <property type="component" value="Unassembled WGS sequence"/>
</dbReference>
<keyword evidence="3" id="KW-1185">Reference proteome</keyword>
<keyword evidence="1" id="KW-1133">Transmembrane helix</keyword>
<evidence type="ECO:0000313" key="2">
    <source>
        <dbReference type="EMBL" id="RSL81319.1"/>
    </source>
</evidence>
<comment type="caution">
    <text evidence="2">The sequence shown here is derived from an EMBL/GenBank/DDBJ whole genome shotgun (WGS) entry which is preliminary data.</text>
</comment>
<sequence length="123" mass="14440">MICNDEKSRSLASDDTISQDIIDDVESLELGDSVPTLSTWELIQYFLILNWQLYNAFRIYFVYENWDGWSNVMFTDKAAIVLGVAQLPLTVLILMELIDMWRDRRAERQMRLRLAAQERVSKC</sequence>
<dbReference type="EMBL" id="NKCL01000124">
    <property type="protein sequence ID" value="RSL81319.1"/>
    <property type="molecule type" value="Genomic_DNA"/>
</dbReference>
<name>A0A428RV06_9HYPO</name>
<keyword evidence="1" id="KW-0472">Membrane</keyword>
<evidence type="ECO:0000256" key="1">
    <source>
        <dbReference type="SAM" id="Phobius"/>
    </source>
</evidence>